<proteinExistence type="predicted"/>
<feature type="region of interest" description="Disordered" evidence="6">
    <location>
        <begin position="267"/>
        <end position="288"/>
    </location>
</feature>
<evidence type="ECO:0000256" key="1">
    <source>
        <dbReference type="ARBA" id="ARBA00022741"/>
    </source>
</evidence>
<dbReference type="EMBL" id="JAPCXB010000050">
    <property type="protein sequence ID" value="KAJ1612035.1"/>
    <property type="molecule type" value="Genomic_DNA"/>
</dbReference>
<feature type="short sequence motif" description="Q motif" evidence="5">
    <location>
        <begin position="44"/>
        <end position="72"/>
    </location>
</feature>
<keyword evidence="2" id="KW-0378">Hydrolase</keyword>
<gene>
    <name evidence="8" type="ORF">OJ252_1387</name>
</gene>
<evidence type="ECO:0000256" key="2">
    <source>
        <dbReference type="ARBA" id="ARBA00022801"/>
    </source>
</evidence>
<accession>A0ABQ8P8C3</accession>
<evidence type="ECO:0000259" key="7">
    <source>
        <dbReference type="PROSITE" id="PS51195"/>
    </source>
</evidence>
<dbReference type="Gene3D" id="3.40.50.300">
    <property type="entry name" value="P-loop containing nucleotide triphosphate hydrolases"/>
    <property type="match status" value="1"/>
</dbReference>
<keyword evidence="3" id="KW-0347">Helicase</keyword>
<dbReference type="SUPFAM" id="SSF52540">
    <property type="entry name" value="P-loop containing nucleoside triphosphate hydrolases"/>
    <property type="match status" value="1"/>
</dbReference>
<evidence type="ECO:0000313" key="9">
    <source>
        <dbReference type="Proteomes" id="UP001071777"/>
    </source>
</evidence>
<evidence type="ECO:0000256" key="3">
    <source>
        <dbReference type="ARBA" id="ARBA00022806"/>
    </source>
</evidence>
<organism evidence="8 9">
    <name type="scientific">Cryptosporidium canis</name>
    <dbReference type="NCBI Taxonomy" id="195482"/>
    <lineage>
        <taxon>Eukaryota</taxon>
        <taxon>Sar</taxon>
        <taxon>Alveolata</taxon>
        <taxon>Apicomplexa</taxon>
        <taxon>Conoidasida</taxon>
        <taxon>Coccidia</taxon>
        <taxon>Eucoccidiorida</taxon>
        <taxon>Eimeriorina</taxon>
        <taxon>Cryptosporidiidae</taxon>
        <taxon>Cryptosporidium</taxon>
    </lineage>
</organism>
<feature type="compositionally biased region" description="Basic and acidic residues" evidence="6">
    <location>
        <begin position="17"/>
        <end position="32"/>
    </location>
</feature>
<dbReference type="PROSITE" id="PS51195">
    <property type="entry name" value="Q_MOTIF"/>
    <property type="match status" value="1"/>
</dbReference>
<evidence type="ECO:0000256" key="5">
    <source>
        <dbReference type="PROSITE-ProRule" id="PRU00552"/>
    </source>
</evidence>
<feature type="domain" description="DEAD-box RNA helicase Q" evidence="7">
    <location>
        <begin position="44"/>
        <end position="72"/>
    </location>
</feature>
<feature type="compositionally biased region" description="Basic and acidic residues" evidence="6">
    <location>
        <begin position="166"/>
        <end position="187"/>
    </location>
</feature>
<keyword evidence="1" id="KW-0547">Nucleotide-binding</keyword>
<feature type="compositionally biased region" description="Basic and acidic residues" evidence="6">
    <location>
        <begin position="105"/>
        <end position="127"/>
    </location>
</feature>
<feature type="compositionally biased region" description="Basic and acidic residues" evidence="6">
    <location>
        <begin position="194"/>
        <end position="211"/>
    </location>
</feature>
<feature type="region of interest" description="Disordered" evidence="6">
    <location>
        <begin position="96"/>
        <end position="244"/>
    </location>
</feature>
<evidence type="ECO:0000256" key="4">
    <source>
        <dbReference type="ARBA" id="ARBA00022840"/>
    </source>
</evidence>
<evidence type="ECO:0000313" key="8">
    <source>
        <dbReference type="EMBL" id="KAJ1612035.1"/>
    </source>
</evidence>
<feature type="region of interest" description="Disordered" evidence="6">
    <location>
        <begin position="1"/>
        <end position="32"/>
    </location>
</feature>
<dbReference type="InterPro" id="IPR014014">
    <property type="entry name" value="RNA_helicase_DEAD_Q_motif"/>
</dbReference>
<dbReference type="Proteomes" id="UP001071777">
    <property type="component" value="Unassembled WGS sequence"/>
</dbReference>
<sequence length="288" mass="31326">MSAQNTEELVDYEEEETTTRVEDESRTDEGSKVGRGNYVAIHASGFRDFFLKPELIRAIGDAGFEHPSEVQHETIPHAITGVDILCQAKSVPQEREAAGGLRGYPDSKGRGDALQVHAEHPDRHSGESDSSDSTEEAGDGGRRSLCVGRVRQVSRVTGHEKRRPGHLHEHPEEEAGDDVQRNDDEGHQGCVQEVHAEPRGDFRGRRDEADAARTAAVLCEAGRVREEQKAQRPAGPAGVQPGDHLCKERLQSAGSPQALDGVQLPVHLHPRGSQPAGENLQVPAVQEL</sequence>
<evidence type="ECO:0000256" key="6">
    <source>
        <dbReference type="SAM" id="MobiDB-lite"/>
    </source>
</evidence>
<keyword evidence="9" id="KW-1185">Reference proteome</keyword>
<protein>
    <recommendedName>
        <fullName evidence="7">DEAD-box RNA helicase Q domain-containing protein</fullName>
    </recommendedName>
</protein>
<dbReference type="InterPro" id="IPR027417">
    <property type="entry name" value="P-loop_NTPase"/>
</dbReference>
<comment type="caution">
    <text evidence="8">The sequence shown here is derived from an EMBL/GenBank/DDBJ whole genome shotgun (WGS) entry which is preliminary data.</text>
</comment>
<name>A0ABQ8P8C3_9CRYT</name>
<feature type="compositionally biased region" description="Acidic residues" evidence="6">
    <location>
        <begin position="129"/>
        <end position="138"/>
    </location>
</feature>
<reference evidence="8" key="1">
    <citation type="submission" date="2022-10" db="EMBL/GenBank/DDBJ databases">
        <title>Adaptive evolution leads to modifications in subtelomeric GC content in a zoonotic Cryptosporidium species.</title>
        <authorList>
            <person name="Li J."/>
            <person name="Feng Y."/>
            <person name="Xiao L."/>
        </authorList>
    </citation>
    <scope>NUCLEOTIDE SEQUENCE</scope>
    <source>
        <strain evidence="8">25894</strain>
    </source>
</reference>
<keyword evidence="4" id="KW-0067">ATP-binding</keyword>